<feature type="repeat" description="TPR" evidence="3">
    <location>
        <begin position="57"/>
        <end position="90"/>
    </location>
</feature>
<accession>A0A2S6NCG5</accession>
<feature type="repeat" description="TPR" evidence="3">
    <location>
        <begin position="23"/>
        <end position="56"/>
    </location>
</feature>
<keyword evidence="5" id="KW-1185">Reference proteome</keyword>
<dbReference type="PANTHER" id="PTHR44858:SF1">
    <property type="entry name" value="UDP-N-ACETYLGLUCOSAMINE--PEPTIDE N-ACETYLGLUCOSAMINYLTRANSFERASE SPINDLY-RELATED"/>
    <property type="match status" value="1"/>
</dbReference>
<evidence type="ECO:0000256" key="2">
    <source>
        <dbReference type="ARBA" id="ARBA00022803"/>
    </source>
</evidence>
<feature type="repeat" description="TPR" evidence="3">
    <location>
        <begin position="159"/>
        <end position="192"/>
    </location>
</feature>
<dbReference type="Proteomes" id="UP000239089">
    <property type="component" value="Unassembled WGS sequence"/>
</dbReference>
<dbReference type="PANTHER" id="PTHR44858">
    <property type="entry name" value="TETRATRICOPEPTIDE REPEAT PROTEIN 6"/>
    <property type="match status" value="1"/>
</dbReference>
<evidence type="ECO:0000313" key="4">
    <source>
        <dbReference type="EMBL" id="PPQ32315.1"/>
    </source>
</evidence>
<gene>
    <name evidence="4" type="ORF">CCR94_05765</name>
</gene>
<keyword evidence="1" id="KW-0677">Repeat</keyword>
<dbReference type="Gene3D" id="1.25.40.10">
    <property type="entry name" value="Tetratricopeptide repeat domain"/>
    <property type="match status" value="3"/>
</dbReference>
<name>A0A2S6NCG5_9HYPH</name>
<dbReference type="PROSITE" id="PS50005">
    <property type="entry name" value="TPR"/>
    <property type="match status" value="6"/>
</dbReference>
<organism evidence="4 5">
    <name type="scientific">Rhodoblastus sphagnicola</name>
    <dbReference type="NCBI Taxonomy" id="333368"/>
    <lineage>
        <taxon>Bacteria</taxon>
        <taxon>Pseudomonadati</taxon>
        <taxon>Pseudomonadota</taxon>
        <taxon>Alphaproteobacteria</taxon>
        <taxon>Hyphomicrobiales</taxon>
        <taxon>Rhodoblastaceae</taxon>
        <taxon>Rhodoblastus</taxon>
    </lineage>
</organism>
<dbReference type="SUPFAM" id="SSF53756">
    <property type="entry name" value="UDP-Glycosyltransferase/glycogen phosphorylase"/>
    <property type="match status" value="1"/>
</dbReference>
<feature type="repeat" description="TPR" evidence="3">
    <location>
        <begin position="125"/>
        <end position="158"/>
    </location>
</feature>
<dbReference type="PROSITE" id="PS50293">
    <property type="entry name" value="TPR_REGION"/>
    <property type="match status" value="1"/>
</dbReference>
<comment type="caution">
    <text evidence="4">The sequence shown here is derived from an EMBL/GenBank/DDBJ whole genome shotgun (WGS) entry which is preliminary data.</text>
</comment>
<keyword evidence="2 3" id="KW-0802">TPR repeat</keyword>
<dbReference type="EMBL" id="NHSJ01000040">
    <property type="protein sequence ID" value="PPQ32315.1"/>
    <property type="molecule type" value="Genomic_DNA"/>
</dbReference>
<evidence type="ECO:0000256" key="1">
    <source>
        <dbReference type="ARBA" id="ARBA00022737"/>
    </source>
</evidence>
<dbReference type="InterPro" id="IPR050498">
    <property type="entry name" value="Ycf3"/>
</dbReference>
<proteinExistence type="predicted"/>
<feature type="repeat" description="TPR" evidence="3">
    <location>
        <begin position="91"/>
        <end position="124"/>
    </location>
</feature>
<dbReference type="InterPro" id="IPR011990">
    <property type="entry name" value="TPR-like_helical_dom_sf"/>
</dbReference>
<sequence>MGEPRRMTLHLGNAAIRSDNDAADDLYQAGLREQAAGRLDAAIALFDRAMSLRPEFPEALCSGGYILQTKGHAAAALAFYDRALSLKPDYAVAWFNRGCLLMAHKNYEAALESFDQACALKPGDANFYCNRGAALVSVGRAAEAAEDQKRALALKPDFIKAALNLGNALMRLGAYAGARDAYRRAIELKADYASGFAGLGIALKELGQFSEALEAFDEALRLEPDSDEALANKGCLQLLLGNFAAGWEGYEHRWFKGQRLTLISSAKFDLRAPATLAGRKILVVNDHGLGDTIQFFRYIVLLAEAGAEVTFACPAKMWRLLDSSGAKVAWRDDKDQSGDFDATLSLSSLPRACETRLETIPAPAPYLRAEPDRVAHWRARMSGEGVKIGLCWSGSSDFRVDPRRSIPPVHLAPLAELPNARFFSLQKEDVASPFPKALEGRLIRFDGIDSGPDAFIDTAAIMANLDLVVTCDTSIAHLAGALGRPVWVALKHIPEWRWMHARADSPWYPTMRLFRCADGDDWTALFNEMTPEIRRKFPG</sequence>
<dbReference type="AlphaFoldDB" id="A0A2S6NCG5"/>
<dbReference type="Gene3D" id="3.40.50.2000">
    <property type="entry name" value="Glycogen Phosphorylase B"/>
    <property type="match status" value="1"/>
</dbReference>
<dbReference type="InterPro" id="IPR019734">
    <property type="entry name" value="TPR_rpt"/>
</dbReference>
<protein>
    <submittedName>
        <fullName evidence="4">Uncharacterized protein</fullName>
    </submittedName>
</protein>
<dbReference type="Pfam" id="PF13432">
    <property type="entry name" value="TPR_16"/>
    <property type="match status" value="1"/>
</dbReference>
<evidence type="ECO:0000256" key="3">
    <source>
        <dbReference type="PROSITE-ProRule" id="PRU00339"/>
    </source>
</evidence>
<feature type="repeat" description="TPR" evidence="3">
    <location>
        <begin position="193"/>
        <end position="226"/>
    </location>
</feature>
<dbReference type="Pfam" id="PF13414">
    <property type="entry name" value="TPR_11"/>
    <property type="match status" value="2"/>
</dbReference>
<dbReference type="SMART" id="SM00028">
    <property type="entry name" value="TPR"/>
    <property type="match status" value="6"/>
</dbReference>
<reference evidence="4 5" key="1">
    <citation type="journal article" date="2018" name="Arch. Microbiol.">
        <title>New insights into the metabolic potential of the phototrophic purple bacterium Rhodopila globiformis DSM 161(T) from its draft genome sequence and evidence for a vanadium-dependent nitrogenase.</title>
        <authorList>
            <person name="Imhoff J.F."/>
            <person name="Rahn T."/>
            <person name="Kunzel S."/>
            <person name="Neulinger S.C."/>
        </authorList>
    </citation>
    <scope>NUCLEOTIDE SEQUENCE [LARGE SCALE GENOMIC DNA]</scope>
    <source>
        <strain evidence="4 5">DSM 16996</strain>
    </source>
</reference>
<dbReference type="SUPFAM" id="SSF48452">
    <property type="entry name" value="TPR-like"/>
    <property type="match status" value="1"/>
</dbReference>
<evidence type="ECO:0000313" key="5">
    <source>
        <dbReference type="Proteomes" id="UP000239089"/>
    </source>
</evidence>